<protein>
    <recommendedName>
        <fullName evidence="4">YhcG PDDEXK nuclease domain-containing protein</fullName>
    </recommendedName>
</protein>
<sequence>MAHLKKHRIWLDKYETREGEEMPLGLILCADASYGRMELLQREESGMHVAEYLTDLPPRHLLEAIRMAREQIAVREGVE</sequence>
<organism evidence="2">
    <name type="scientific">Candidatus Methanogaster sp. ANME-2c ERB4</name>
    <dbReference type="NCBI Taxonomy" id="2759911"/>
    <lineage>
        <taxon>Archaea</taxon>
        <taxon>Methanobacteriati</taxon>
        <taxon>Methanobacteriota</taxon>
        <taxon>Stenosarchaea group</taxon>
        <taxon>Methanomicrobia</taxon>
        <taxon>Methanosarcinales</taxon>
        <taxon>ANME-2 cluster</taxon>
        <taxon>Candidatus Methanogasteraceae</taxon>
        <taxon>Candidatus Methanogaster</taxon>
    </lineage>
</organism>
<reference evidence="2" key="1">
    <citation type="submission" date="2020-06" db="EMBL/GenBank/DDBJ databases">
        <title>Unique genomic features of the anaerobic methanotrophic archaea.</title>
        <authorList>
            <person name="Chadwick G.L."/>
            <person name="Skennerton C.T."/>
            <person name="Laso-Perez R."/>
            <person name="Leu A.O."/>
            <person name="Speth D.R."/>
            <person name="Yu H."/>
            <person name="Morgan-Lang C."/>
            <person name="Hatzenpichler R."/>
            <person name="Goudeau D."/>
            <person name="Malmstrom R."/>
            <person name="Brazelton W.J."/>
            <person name="Woyke T."/>
            <person name="Hallam S.J."/>
            <person name="Tyson G.W."/>
            <person name="Wegener G."/>
            <person name="Boetius A."/>
            <person name="Orphan V."/>
        </authorList>
    </citation>
    <scope>NUCLEOTIDE SEQUENCE</scope>
</reference>
<dbReference type="AlphaFoldDB" id="A0A7G9Y6J0"/>
<evidence type="ECO:0000313" key="1">
    <source>
        <dbReference type="EMBL" id="QNO43551.1"/>
    </source>
</evidence>
<evidence type="ECO:0000313" key="3">
    <source>
        <dbReference type="EMBL" id="QNO44703.1"/>
    </source>
</evidence>
<proteinExistence type="predicted"/>
<evidence type="ECO:0008006" key="4">
    <source>
        <dbReference type="Google" id="ProtNLM"/>
    </source>
</evidence>
<dbReference type="EMBL" id="MT630845">
    <property type="protein sequence ID" value="QNO43551.1"/>
    <property type="molecule type" value="Genomic_DNA"/>
</dbReference>
<evidence type="ECO:0000313" key="2">
    <source>
        <dbReference type="EMBL" id="QNO43624.1"/>
    </source>
</evidence>
<name>A0A7G9Y6J0_9EURY</name>
<dbReference type="EMBL" id="MT630847">
    <property type="protein sequence ID" value="QNO43624.1"/>
    <property type="molecule type" value="Genomic_DNA"/>
</dbReference>
<dbReference type="EMBL" id="MT631002">
    <property type="protein sequence ID" value="QNO44703.1"/>
    <property type="molecule type" value="Genomic_DNA"/>
</dbReference>
<gene>
    <name evidence="1" type="ORF">HMEJMANM_00020</name>
    <name evidence="2" type="ORF">LAPIAFBC_00031</name>
    <name evidence="3" type="ORF">LCOPCFJD_00002</name>
</gene>
<accession>A0A7G9Y6J0</accession>